<sequence>MGSAKGQHEKQNIPMADTDKKSIINILKKPFQVLFQKEKKKEKKQEVKEKKQDAKENNPIKVTPVSELLDNFQKLEIKEDEFANFSYKVIKEEERTPVRADSHSSEDSGYSEKAHDEKEEELIDSLKDLKVTKDDDEKKQKKLQTVYIVRAPTKSKVYDSRNSIHPYSKKQETLDSKYRQINQINKQTLSGGHVITKCTLTEYQPDITTVLEQIDKDVQNFQQNSEQDRERDWLVAMEFLAKTEKTSILQGFPEDEITQEFNVMDFYQTKEPEPNPIEEFTTANHAAYEEFNDLELASISDYVDNTRSDKSIFPTPPRSESMTSPVSDSYNTLSPAISSPLYNSDNEKYQDIQDVIEYPKCVTGHDFDRKKDRMSTSSMTMKQYKDLQKDITTEFSKKICCSSNRKTCRQIFLEHMEKLKKEDRKDLCVKVANLDLKTAYGVLHHILLSLSSGDKEEDLQMSLFSLTCERVMAQKSELFLSDFGLSLIKSSALRCYKRPILTRYLVQCVRTALKYNSPPPGTEYLFHEVDALGDNLLIACVRAGDVCADVLYELVMKEKDELPLFDVHHINTDGYTALHVACSLHSAESSKLNITHVLLQHGEANLWKGDVKGGETAVHLAVNSPTCDLRLVMIIFRQIDRKMWKKLAHAQNRSSVTPLEYARSAIKSTTRQNYPHEVLEFLKKCR</sequence>
<feature type="region of interest" description="Disordered" evidence="1">
    <location>
        <begin position="310"/>
        <end position="330"/>
    </location>
</feature>
<dbReference type="EMBL" id="KQ459463">
    <property type="protein sequence ID" value="KPJ00516.1"/>
    <property type="molecule type" value="Genomic_DNA"/>
</dbReference>
<dbReference type="AlphaFoldDB" id="A0A194QAR8"/>
<gene>
    <name evidence="2" type="ORF">RR46_07106</name>
</gene>
<proteinExistence type="predicted"/>
<feature type="region of interest" description="Disordered" evidence="1">
    <location>
        <begin position="1"/>
        <end position="21"/>
    </location>
</feature>
<feature type="compositionally biased region" description="Basic and acidic residues" evidence="1">
    <location>
        <begin position="95"/>
        <end position="117"/>
    </location>
</feature>
<evidence type="ECO:0000313" key="3">
    <source>
        <dbReference type="Proteomes" id="UP000053268"/>
    </source>
</evidence>
<dbReference type="STRING" id="66420.A0A194QAR8"/>
<feature type="compositionally biased region" description="Basic and acidic residues" evidence="1">
    <location>
        <begin position="38"/>
        <end position="58"/>
    </location>
</feature>
<evidence type="ECO:0000256" key="1">
    <source>
        <dbReference type="SAM" id="MobiDB-lite"/>
    </source>
</evidence>
<dbReference type="Proteomes" id="UP000053268">
    <property type="component" value="Unassembled WGS sequence"/>
</dbReference>
<reference evidence="2 3" key="1">
    <citation type="journal article" date="2015" name="Nat. Commun.">
        <title>Outbred genome sequencing and CRISPR/Cas9 gene editing in butterflies.</title>
        <authorList>
            <person name="Li X."/>
            <person name="Fan D."/>
            <person name="Zhang W."/>
            <person name="Liu G."/>
            <person name="Zhang L."/>
            <person name="Zhao L."/>
            <person name="Fang X."/>
            <person name="Chen L."/>
            <person name="Dong Y."/>
            <person name="Chen Y."/>
            <person name="Ding Y."/>
            <person name="Zhao R."/>
            <person name="Feng M."/>
            <person name="Zhu Y."/>
            <person name="Feng Y."/>
            <person name="Jiang X."/>
            <person name="Zhu D."/>
            <person name="Xiang H."/>
            <person name="Feng X."/>
            <person name="Li S."/>
            <person name="Wang J."/>
            <person name="Zhang G."/>
            <person name="Kronforst M.R."/>
            <person name="Wang W."/>
        </authorList>
    </citation>
    <scope>NUCLEOTIDE SEQUENCE [LARGE SCALE GENOMIC DNA]</scope>
    <source>
        <strain evidence="2">Ya'a_city_454_Px</strain>
        <tissue evidence="2">Whole body</tissue>
    </source>
</reference>
<feature type="region of interest" description="Disordered" evidence="1">
    <location>
        <begin position="95"/>
        <end position="120"/>
    </location>
</feature>
<dbReference type="InterPro" id="IPR036770">
    <property type="entry name" value="Ankyrin_rpt-contain_sf"/>
</dbReference>
<name>A0A194QAR8_PAPXU</name>
<dbReference type="Gene3D" id="1.25.40.20">
    <property type="entry name" value="Ankyrin repeat-containing domain"/>
    <property type="match status" value="1"/>
</dbReference>
<protein>
    <submittedName>
        <fullName evidence="2">Uncharacterized protein</fullName>
    </submittedName>
</protein>
<feature type="region of interest" description="Disordered" evidence="1">
    <location>
        <begin position="38"/>
        <end position="63"/>
    </location>
</feature>
<keyword evidence="3" id="KW-1185">Reference proteome</keyword>
<evidence type="ECO:0000313" key="2">
    <source>
        <dbReference type="EMBL" id="KPJ00516.1"/>
    </source>
</evidence>
<organism evidence="2 3">
    <name type="scientific">Papilio xuthus</name>
    <name type="common">Asian swallowtail butterfly</name>
    <dbReference type="NCBI Taxonomy" id="66420"/>
    <lineage>
        <taxon>Eukaryota</taxon>
        <taxon>Metazoa</taxon>
        <taxon>Ecdysozoa</taxon>
        <taxon>Arthropoda</taxon>
        <taxon>Hexapoda</taxon>
        <taxon>Insecta</taxon>
        <taxon>Pterygota</taxon>
        <taxon>Neoptera</taxon>
        <taxon>Endopterygota</taxon>
        <taxon>Lepidoptera</taxon>
        <taxon>Glossata</taxon>
        <taxon>Ditrysia</taxon>
        <taxon>Papilionoidea</taxon>
        <taxon>Papilionidae</taxon>
        <taxon>Papilioninae</taxon>
        <taxon>Papilio</taxon>
    </lineage>
</organism>
<accession>A0A194QAR8</accession>
<feature type="compositionally biased region" description="Polar residues" evidence="1">
    <location>
        <begin position="318"/>
        <end position="330"/>
    </location>
</feature>
<dbReference type="SUPFAM" id="SSF48403">
    <property type="entry name" value="Ankyrin repeat"/>
    <property type="match status" value="1"/>
</dbReference>